<accession>A0A0C9URX8</accession>
<organism evidence="7 8">
    <name type="scientific">Sphaerobolus stellatus (strain SS14)</name>
    <dbReference type="NCBI Taxonomy" id="990650"/>
    <lineage>
        <taxon>Eukaryota</taxon>
        <taxon>Fungi</taxon>
        <taxon>Dikarya</taxon>
        <taxon>Basidiomycota</taxon>
        <taxon>Agaricomycotina</taxon>
        <taxon>Agaricomycetes</taxon>
        <taxon>Phallomycetidae</taxon>
        <taxon>Geastrales</taxon>
        <taxon>Sphaerobolaceae</taxon>
        <taxon>Sphaerobolus</taxon>
    </lineage>
</organism>
<feature type="transmembrane region" description="Helical" evidence="6">
    <location>
        <begin position="13"/>
        <end position="29"/>
    </location>
</feature>
<reference evidence="7 8" key="1">
    <citation type="submission" date="2014-06" db="EMBL/GenBank/DDBJ databases">
        <title>Evolutionary Origins and Diversification of the Mycorrhizal Mutualists.</title>
        <authorList>
            <consortium name="DOE Joint Genome Institute"/>
            <consortium name="Mycorrhizal Genomics Consortium"/>
            <person name="Kohler A."/>
            <person name="Kuo A."/>
            <person name="Nagy L.G."/>
            <person name="Floudas D."/>
            <person name="Copeland A."/>
            <person name="Barry K.W."/>
            <person name="Cichocki N."/>
            <person name="Veneault-Fourrey C."/>
            <person name="LaButti K."/>
            <person name="Lindquist E.A."/>
            <person name="Lipzen A."/>
            <person name="Lundell T."/>
            <person name="Morin E."/>
            <person name="Murat C."/>
            <person name="Riley R."/>
            <person name="Ohm R."/>
            <person name="Sun H."/>
            <person name="Tunlid A."/>
            <person name="Henrissat B."/>
            <person name="Grigoriev I.V."/>
            <person name="Hibbett D.S."/>
            <person name="Martin F."/>
        </authorList>
    </citation>
    <scope>NUCLEOTIDE SEQUENCE [LARGE SCALE GENOMIC DNA]</scope>
    <source>
        <strain evidence="7 8">SS14</strain>
    </source>
</reference>
<evidence type="ECO:0000256" key="3">
    <source>
        <dbReference type="ARBA" id="ARBA00022692"/>
    </source>
</evidence>
<comment type="subcellular location">
    <subcellularLocation>
        <location evidence="1">Membrane</location>
        <topology evidence="1">Multi-pass membrane protein</topology>
    </subcellularLocation>
</comment>
<dbReference type="PANTHER" id="PTHR13353:SF5">
    <property type="entry name" value="TRANSMEMBRANE PROTEIN 19"/>
    <property type="match status" value="1"/>
</dbReference>
<evidence type="ECO:0000256" key="2">
    <source>
        <dbReference type="ARBA" id="ARBA00009012"/>
    </source>
</evidence>
<evidence type="ECO:0008006" key="9">
    <source>
        <dbReference type="Google" id="ProtNLM"/>
    </source>
</evidence>
<dbReference type="HOGENOM" id="CLU_036918_3_0_1"/>
<dbReference type="AlphaFoldDB" id="A0A0C9URX8"/>
<feature type="transmembrane region" description="Helical" evidence="6">
    <location>
        <begin position="41"/>
        <end position="67"/>
    </location>
</feature>
<feature type="transmembrane region" description="Helical" evidence="6">
    <location>
        <begin position="198"/>
        <end position="220"/>
    </location>
</feature>
<comment type="similarity">
    <text evidence="2">Belongs to the TMEM19 family.</text>
</comment>
<name>A0A0C9URX8_SPHS4</name>
<evidence type="ECO:0000256" key="5">
    <source>
        <dbReference type="ARBA" id="ARBA00023136"/>
    </source>
</evidence>
<feature type="transmembrane region" description="Helical" evidence="6">
    <location>
        <begin position="240"/>
        <end position="262"/>
    </location>
</feature>
<dbReference type="GO" id="GO:0016020">
    <property type="term" value="C:membrane"/>
    <property type="evidence" value="ECO:0007669"/>
    <property type="project" value="UniProtKB-SubCell"/>
</dbReference>
<evidence type="ECO:0000313" key="8">
    <source>
        <dbReference type="Proteomes" id="UP000054279"/>
    </source>
</evidence>
<feature type="transmembrane region" description="Helical" evidence="6">
    <location>
        <begin position="94"/>
        <end position="116"/>
    </location>
</feature>
<protein>
    <recommendedName>
        <fullName evidence="9">Transmembrane protein 19</fullName>
    </recommendedName>
</protein>
<evidence type="ECO:0000256" key="1">
    <source>
        <dbReference type="ARBA" id="ARBA00004141"/>
    </source>
</evidence>
<keyword evidence="3 6" id="KW-0812">Transmembrane</keyword>
<sequence>MALADVVPSFSEFPYYSVLLALFFAFHGLRKRSLSPSGAVGAALVASIMMAVQLRIFGVSLLVFYLIGSRATKVGKKLKGQLEADHAAEGYRNIWQVISNAFSAFIASILWSALFVENSLWSKLLPESVVSHASPFNIDQQCPVSLSNPYSRFLIFSALGHCACCLGDTLASELGILSPTRPILVTTLRAVPPGTNGAMSLVGTTVSFLGGGIIGLSIAITLLVQSSACREDVLGLASGLISWGLLAGGIGSLLDSLMGATIQRTRYSKKNKKILQDDSITTAEDEVTIISGLNILTNGQINLLSSILTSLLIGYLASG</sequence>
<keyword evidence="8" id="KW-1185">Reference proteome</keyword>
<evidence type="ECO:0000313" key="7">
    <source>
        <dbReference type="EMBL" id="KIJ37584.1"/>
    </source>
</evidence>
<dbReference type="EMBL" id="KN837168">
    <property type="protein sequence ID" value="KIJ37584.1"/>
    <property type="molecule type" value="Genomic_DNA"/>
</dbReference>
<evidence type="ECO:0000256" key="6">
    <source>
        <dbReference type="SAM" id="Phobius"/>
    </source>
</evidence>
<dbReference type="Proteomes" id="UP000054279">
    <property type="component" value="Unassembled WGS sequence"/>
</dbReference>
<proteinExistence type="inferred from homology"/>
<dbReference type="Pfam" id="PF01940">
    <property type="entry name" value="DUF92"/>
    <property type="match status" value="1"/>
</dbReference>
<dbReference type="InterPro" id="IPR002794">
    <property type="entry name" value="DUF92_TMEM19"/>
</dbReference>
<dbReference type="OrthoDB" id="30881at2759"/>
<gene>
    <name evidence="7" type="ORF">M422DRAFT_231645</name>
</gene>
<keyword evidence="4 6" id="KW-1133">Transmembrane helix</keyword>
<dbReference type="PANTHER" id="PTHR13353">
    <property type="entry name" value="TRANSMEMBRANE PROTEIN 19"/>
    <property type="match status" value="1"/>
</dbReference>
<evidence type="ECO:0000256" key="4">
    <source>
        <dbReference type="ARBA" id="ARBA00022989"/>
    </source>
</evidence>
<keyword evidence="5 6" id="KW-0472">Membrane</keyword>